<dbReference type="HOGENOM" id="CLU_1519176_0_0_1"/>
<dbReference type="AlphaFoldDB" id="E3LV58"/>
<reference evidence="1" key="1">
    <citation type="submission" date="2007-07" db="EMBL/GenBank/DDBJ databases">
        <title>PCAP assembly of the Caenorhabditis remanei genome.</title>
        <authorList>
            <consortium name="The Caenorhabditis remanei Sequencing Consortium"/>
            <person name="Wilson R.K."/>
        </authorList>
    </citation>
    <scope>NUCLEOTIDE SEQUENCE [LARGE SCALE GENOMIC DNA]</scope>
    <source>
        <strain evidence="1">PB4641</strain>
    </source>
</reference>
<name>E3LV58_CAERE</name>
<dbReference type="OrthoDB" id="5901452at2759"/>
<dbReference type="eggNOG" id="ENOG502RAG2">
    <property type="taxonomic scope" value="Eukaryota"/>
</dbReference>
<proteinExistence type="predicted"/>
<protein>
    <submittedName>
        <fullName evidence="1">Uncharacterized protein</fullName>
    </submittedName>
</protein>
<evidence type="ECO:0000313" key="2">
    <source>
        <dbReference type="Proteomes" id="UP000008281"/>
    </source>
</evidence>
<dbReference type="OMA" id="CYYLVEY"/>
<dbReference type="Proteomes" id="UP000008281">
    <property type="component" value="Unassembled WGS sequence"/>
</dbReference>
<evidence type="ECO:0000313" key="1">
    <source>
        <dbReference type="EMBL" id="EFP12559.1"/>
    </source>
</evidence>
<keyword evidence="2" id="KW-1185">Reference proteome</keyword>
<organism evidence="2">
    <name type="scientific">Caenorhabditis remanei</name>
    <name type="common">Caenorhabditis vulgaris</name>
    <dbReference type="NCBI Taxonomy" id="31234"/>
    <lineage>
        <taxon>Eukaryota</taxon>
        <taxon>Metazoa</taxon>
        <taxon>Ecdysozoa</taxon>
        <taxon>Nematoda</taxon>
        <taxon>Chromadorea</taxon>
        <taxon>Rhabditida</taxon>
        <taxon>Rhabditina</taxon>
        <taxon>Rhabditomorpha</taxon>
        <taxon>Rhabditoidea</taxon>
        <taxon>Rhabditidae</taxon>
        <taxon>Peloderinae</taxon>
        <taxon>Caenorhabditis</taxon>
    </lineage>
</organism>
<dbReference type="EMBL" id="DS268416">
    <property type="protein sequence ID" value="EFP12559.1"/>
    <property type="molecule type" value="Genomic_DNA"/>
</dbReference>
<sequence length="203" mass="22124">MGACDKADLSQKVMCCAGKVQVIILAGIFFLAGIASAGLIYWQISTFQTIIPDKDVSSMYILMMLPGLMVLSALCLFAMLGINPKMLLVICIVWPVLTAAVAGGLIYFCYYLVEYSQKEGNHPGMSKKELLKTFEDHGIYIFYVVPAGAAMHIILAIYCIVLLVCLACCQRGGAGRDEDLYSLEENEEADGIESSTKSHISIE</sequence>
<gene>
    <name evidence="1" type="ORF">CRE_29468</name>
</gene>
<accession>E3LV58</accession>